<dbReference type="Gene3D" id="3.40.50.880">
    <property type="match status" value="1"/>
</dbReference>
<dbReference type="InterPro" id="IPR029062">
    <property type="entry name" value="Class_I_gatase-like"/>
</dbReference>
<protein>
    <submittedName>
        <fullName evidence="3">Protein deglycase DJ-1-like</fullName>
    </submittedName>
</protein>
<dbReference type="InterPro" id="IPR050325">
    <property type="entry name" value="Prot/Nucl_acid_deglycase"/>
</dbReference>
<reference evidence="3" key="1">
    <citation type="submission" date="2025-08" db="UniProtKB">
        <authorList>
            <consortium name="RefSeq"/>
        </authorList>
    </citation>
    <scope>IDENTIFICATION</scope>
    <source>
        <tissue evidence="3">Whole Larva</tissue>
    </source>
</reference>
<name>A0ABM1M724_NICVS</name>
<accession>A0ABM1M724</accession>
<dbReference type="PANTHER" id="PTHR48094">
    <property type="entry name" value="PROTEIN/NUCLEIC ACID DEGLYCASE DJ-1-RELATED"/>
    <property type="match status" value="1"/>
</dbReference>
<dbReference type="SUPFAM" id="SSF52317">
    <property type="entry name" value="Class I glutamine amidotransferase-like"/>
    <property type="match status" value="1"/>
</dbReference>
<gene>
    <name evidence="3" type="primary">LOC108558080</name>
</gene>
<dbReference type="Pfam" id="PF01965">
    <property type="entry name" value="DJ-1_PfpI"/>
    <property type="match status" value="1"/>
</dbReference>
<organism evidence="2 3">
    <name type="scientific">Nicrophorus vespilloides</name>
    <name type="common">Boreal carrion beetle</name>
    <dbReference type="NCBI Taxonomy" id="110193"/>
    <lineage>
        <taxon>Eukaryota</taxon>
        <taxon>Metazoa</taxon>
        <taxon>Ecdysozoa</taxon>
        <taxon>Arthropoda</taxon>
        <taxon>Hexapoda</taxon>
        <taxon>Insecta</taxon>
        <taxon>Pterygota</taxon>
        <taxon>Neoptera</taxon>
        <taxon>Endopterygota</taxon>
        <taxon>Coleoptera</taxon>
        <taxon>Polyphaga</taxon>
        <taxon>Staphyliniformia</taxon>
        <taxon>Silphidae</taxon>
        <taxon>Nicrophorinae</taxon>
        <taxon>Nicrophorus</taxon>
    </lineage>
</organism>
<dbReference type="PANTHER" id="PTHR48094:SF12">
    <property type="entry name" value="PARKINSON DISEASE PROTEIN 7 HOMOLOG"/>
    <property type="match status" value="1"/>
</dbReference>
<evidence type="ECO:0000313" key="2">
    <source>
        <dbReference type="Proteomes" id="UP000695000"/>
    </source>
</evidence>
<dbReference type="CDD" id="cd03135">
    <property type="entry name" value="GATase1_DJ-1"/>
    <property type="match status" value="1"/>
</dbReference>
<dbReference type="NCBIfam" id="TIGR01383">
    <property type="entry name" value="not_thiJ"/>
    <property type="match status" value="1"/>
</dbReference>
<dbReference type="InterPro" id="IPR002818">
    <property type="entry name" value="DJ-1/PfpI"/>
</dbReference>
<evidence type="ECO:0000259" key="1">
    <source>
        <dbReference type="Pfam" id="PF01965"/>
    </source>
</evidence>
<feature type="domain" description="DJ-1/PfpI" evidence="1">
    <location>
        <begin position="27"/>
        <end position="194"/>
    </location>
</feature>
<dbReference type="RefSeq" id="XP_017770374.1">
    <property type="nucleotide sequence ID" value="XM_017914885.1"/>
</dbReference>
<keyword evidence="2" id="KW-1185">Reference proteome</keyword>
<dbReference type="GeneID" id="108558080"/>
<dbReference type="InterPro" id="IPR006287">
    <property type="entry name" value="DJ-1"/>
</dbReference>
<sequence>MSLLSSFVLRSRSSLVRFSQISRDMSKSALVYLAPGAEEMELVIAVDVLRRGGVNVTVAGLPDKNCVKCSRGVLINPDTGIEQAMSLAPFDALVLPGGLAGSQALAESQEVGKMLKEQEQAGRIIGAICAAPTALKAHGIGVGKNLTSYPSVENSLIEGAAYNYKQDNVVVDGTLITSRGPGTAYNFALTLVEQLVGKEKAQEVAKAMLIEY</sequence>
<dbReference type="Proteomes" id="UP000695000">
    <property type="component" value="Unplaced"/>
</dbReference>
<evidence type="ECO:0000313" key="3">
    <source>
        <dbReference type="RefSeq" id="XP_017770374.1"/>
    </source>
</evidence>
<proteinExistence type="predicted"/>